<evidence type="ECO:0000256" key="3">
    <source>
        <dbReference type="ARBA" id="ARBA00023125"/>
    </source>
</evidence>
<dbReference type="RefSeq" id="WP_368805167.1">
    <property type="nucleotide sequence ID" value="NZ_JAZHFV010000014.1"/>
</dbReference>
<dbReference type="PANTHER" id="PTHR30419:SF8">
    <property type="entry name" value="NITROGEN ASSIMILATION TRANSCRIPTIONAL ACTIVATOR-RELATED"/>
    <property type="match status" value="1"/>
</dbReference>
<keyword evidence="4" id="KW-0804">Transcription</keyword>
<dbReference type="InterPro" id="IPR036388">
    <property type="entry name" value="WH-like_DNA-bd_sf"/>
</dbReference>
<dbReference type="InterPro" id="IPR036390">
    <property type="entry name" value="WH_DNA-bd_sf"/>
</dbReference>
<proteinExistence type="inferred from homology"/>
<dbReference type="InterPro" id="IPR050950">
    <property type="entry name" value="HTH-type_LysR_regulators"/>
</dbReference>
<dbReference type="Pfam" id="PF03466">
    <property type="entry name" value="LysR_substrate"/>
    <property type="match status" value="1"/>
</dbReference>
<dbReference type="InterPro" id="IPR005119">
    <property type="entry name" value="LysR_subst-bd"/>
</dbReference>
<protein>
    <submittedName>
        <fullName evidence="6">LysR substrate-binding domain-containing protein</fullName>
    </submittedName>
</protein>
<dbReference type="InterPro" id="IPR000847">
    <property type="entry name" value="LysR_HTH_N"/>
</dbReference>
<keyword evidence="2" id="KW-0805">Transcription regulation</keyword>
<dbReference type="Pfam" id="PF00126">
    <property type="entry name" value="HTH_1"/>
    <property type="match status" value="1"/>
</dbReference>
<dbReference type="SUPFAM" id="SSF46785">
    <property type="entry name" value="Winged helix' DNA-binding domain"/>
    <property type="match status" value="1"/>
</dbReference>
<dbReference type="Gene3D" id="1.10.10.10">
    <property type="entry name" value="Winged helix-like DNA-binding domain superfamily/Winged helix DNA-binding domain"/>
    <property type="match status" value="1"/>
</dbReference>
<accession>A0ABV3X0L0</accession>
<reference evidence="6 7" key="1">
    <citation type="submission" date="2024-01" db="EMBL/GenBank/DDBJ databases">
        <title>New evidence supports the origin of RcGTA from prophage.</title>
        <authorList>
            <person name="Xu Y."/>
            <person name="Liu B."/>
            <person name="Chen F."/>
        </authorList>
    </citation>
    <scope>NUCLEOTIDE SEQUENCE [LARGE SCALE GENOMIC DNA]</scope>
    <source>
        <strain evidence="6 7">CBW1107-2</strain>
    </source>
</reference>
<evidence type="ECO:0000313" key="6">
    <source>
        <dbReference type="EMBL" id="MEX4010482.1"/>
    </source>
</evidence>
<organism evidence="6 7">
    <name type="scientific">Neoaquamicrobium sediminum</name>
    <dbReference type="NCBI Taxonomy" id="1849104"/>
    <lineage>
        <taxon>Bacteria</taxon>
        <taxon>Pseudomonadati</taxon>
        <taxon>Pseudomonadota</taxon>
        <taxon>Alphaproteobacteria</taxon>
        <taxon>Hyphomicrobiales</taxon>
        <taxon>Phyllobacteriaceae</taxon>
        <taxon>Neoaquamicrobium</taxon>
    </lineage>
</organism>
<evidence type="ECO:0000259" key="5">
    <source>
        <dbReference type="PROSITE" id="PS50931"/>
    </source>
</evidence>
<evidence type="ECO:0000256" key="4">
    <source>
        <dbReference type="ARBA" id="ARBA00023163"/>
    </source>
</evidence>
<keyword evidence="7" id="KW-1185">Reference proteome</keyword>
<dbReference type="EMBL" id="JAZHFV010000014">
    <property type="protein sequence ID" value="MEX4010482.1"/>
    <property type="molecule type" value="Genomic_DNA"/>
</dbReference>
<dbReference type="Proteomes" id="UP001559025">
    <property type="component" value="Unassembled WGS sequence"/>
</dbReference>
<name>A0ABV3X0L0_9HYPH</name>
<evidence type="ECO:0000256" key="2">
    <source>
        <dbReference type="ARBA" id="ARBA00023015"/>
    </source>
</evidence>
<comment type="caution">
    <text evidence="6">The sequence shown here is derived from an EMBL/GenBank/DDBJ whole genome shotgun (WGS) entry which is preliminary data.</text>
</comment>
<evidence type="ECO:0000256" key="1">
    <source>
        <dbReference type="ARBA" id="ARBA00009437"/>
    </source>
</evidence>
<keyword evidence="3" id="KW-0238">DNA-binding</keyword>
<gene>
    <name evidence="6" type="ORF">V1479_24545</name>
</gene>
<dbReference type="PANTHER" id="PTHR30419">
    <property type="entry name" value="HTH-TYPE TRANSCRIPTIONAL REGULATOR YBHD"/>
    <property type="match status" value="1"/>
</dbReference>
<dbReference type="Gene3D" id="3.40.190.290">
    <property type="match status" value="1"/>
</dbReference>
<dbReference type="PROSITE" id="PS50931">
    <property type="entry name" value="HTH_LYSR"/>
    <property type="match status" value="1"/>
</dbReference>
<dbReference type="SUPFAM" id="SSF53850">
    <property type="entry name" value="Periplasmic binding protein-like II"/>
    <property type="match status" value="1"/>
</dbReference>
<sequence length="330" mass="35866">MDWRRTPARDATSPDRLVRRGLKFNHLRLVAKLGETNQVSAAAGQLALSQPAASRLLAELEQIVEAPLYQRHARGIVLTQAGLALVQWARKVLDDLDHADREIGEMASGVRGTVSIGSVTGPALELVLPVLRQARVTHPGITIDVSVDTSDKLAELLLARKLDFYIGRIPQELDHSHFAAEPIGPEPVSLVVRDGHPLMRPGRASIEACIAYDWVLQPVGSLLRHAVETYLLERRLQLPERIVSTSSTLMTLAIISQSNAIAPLARAAIDFFAGPEGLGAKLCALPVAEELAVSSYSVLRSSNKPLSPASDMLWSFICERARRLQSIGDA</sequence>
<comment type="similarity">
    <text evidence="1">Belongs to the LysR transcriptional regulatory family.</text>
</comment>
<evidence type="ECO:0000313" key="7">
    <source>
        <dbReference type="Proteomes" id="UP001559025"/>
    </source>
</evidence>
<feature type="domain" description="HTH lysR-type" evidence="5">
    <location>
        <begin position="22"/>
        <end position="79"/>
    </location>
</feature>